<sequence length="744" mass="85331">MAKGKFRQDFWKFKPRHIAPADPTEQIALEVQTATCRMVDSGISQDPELERYDFILSKKRLERVGFHPAVTSKTAEQIQCYYQQLTLRRPLRPSEAEYRLMQISNSRALTMALLVFRHNRSNTRRRQKGCKSGSVNQLSRLLDLPDIGGQICEAIFAAGSKAVNNVAITSTSSWISVFNSSRIWDYYAHDFCTYGPARIFVAVAPEYLVQELNNDKRLNQSVSSWAENVKLQEAEIGQTIIAMNQALKQDAFFRMEMGELTDEIMRLTAKIKQAAFVEASNQFNQTQASLVFHSGSWYDLLSLRKMLDKIWSQRSVLRVLYLCKIPLLDRRIVAIILRACPNIQMVGIYDCPLIHFGDVICLLDLIHQVNSKRRKQKFPLITSFDFFPRYHCGMPFQHECAETYGLTWAPHALEPIQRGFFAILLKAFMKAKRMKLDLFDKGKSWRDFLSRVPNYSLAVPAFLDALYRQVDWQAQRREKRSERVKNQILFDLLKPVRLGLDENIVYETQFHGKQQCEIAFWFCASCGYEMLSQFFSQDYQGARPTSRFCAGCDLQSVLDREEDHLKQAKLAVLRTLFPDWQPRDFNVDAPLAPAATGIIKLKSIATKPPLSSVAERNWGLKMDDSMLVRDYKSHNDSLQRIPSLQELVGSDSLPLWTLAIGAAKAKDIYARVVYAMRIQCTRVQDDGTHVVLTRRADGALPDHAEECQPSRFRCPKPENYVTLESRSLESAAGFDKFLKKVGFI</sequence>
<dbReference type="AlphaFoldDB" id="A0A2C5YJ98"/>
<evidence type="ECO:0000313" key="2">
    <source>
        <dbReference type="Proteomes" id="UP000226192"/>
    </source>
</evidence>
<reference evidence="1 2" key="1">
    <citation type="submission" date="2017-06" db="EMBL/GenBank/DDBJ databases">
        <title>Ant-infecting Ophiocordyceps genomes reveal a high diversity of potential behavioral manipulation genes and a possible major role for enterotoxins.</title>
        <authorList>
            <person name="De Bekker C."/>
            <person name="Evans H.C."/>
            <person name="Brachmann A."/>
            <person name="Hughes D.P."/>
        </authorList>
    </citation>
    <scope>NUCLEOTIDE SEQUENCE [LARGE SCALE GENOMIC DNA]</scope>
    <source>
        <strain evidence="1 2">Map64</strain>
    </source>
</reference>
<dbReference type="EMBL" id="NJET01000003">
    <property type="protein sequence ID" value="PHH66981.1"/>
    <property type="molecule type" value="Genomic_DNA"/>
</dbReference>
<protein>
    <submittedName>
        <fullName evidence="1">Uncharacterized protein</fullName>
    </submittedName>
</protein>
<dbReference type="OrthoDB" id="5428138at2759"/>
<evidence type="ECO:0000313" key="1">
    <source>
        <dbReference type="EMBL" id="PHH66981.1"/>
    </source>
</evidence>
<gene>
    <name evidence="1" type="ORF">CDD81_4376</name>
</gene>
<proteinExistence type="predicted"/>
<dbReference type="Proteomes" id="UP000226192">
    <property type="component" value="Unassembled WGS sequence"/>
</dbReference>
<comment type="caution">
    <text evidence="1">The sequence shown here is derived from an EMBL/GenBank/DDBJ whole genome shotgun (WGS) entry which is preliminary data.</text>
</comment>
<organism evidence="1 2">
    <name type="scientific">Ophiocordyceps australis</name>
    <dbReference type="NCBI Taxonomy" id="1399860"/>
    <lineage>
        <taxon>Eukaryota</taxon>
        <taxon>Fungi</taxon>
        <taxon>Dikarya</taxon>
        <taxon>Ascomycota</taxon>
        <taxon>Pezizomycotina</taxon>
        <taxon>Sordariomycetes</taxon>
        <taxon>Hypocreomycetidae</taxon>
        <taxon>Hypocreales</taxon>
        <taxon>Ophiocordycipitaceae</taxon>
        <taxon>Ophiocordyceps</taxon>
    </lineage>
</organism>
<dbReference type="STRING" id="1399860.A0A2C5YJ98"/>
<name>A0A2C5YJ98_9HYPO</name>
<keyword evidence="2" id="KW-1185">Reference proteome</keyword>
<accession>A0A2C5YJ98</accession>